<dbReference type="GO" id="GO:0030544">
    <property type="term" value="F:Hsp70 protein binding"/>
    <property type="evidence" value="ECO:0007669"/>
    <property type="project" value="InterPro"/>
</dbReference>
<evidence type="ECO:0000313" key="8">
    <source>
        <dbReference type="EnsemblMetazoa" id="SMAR014731-PA"/>
    </source>
</evidence>
<dbReference type="eggNOG" id="KOG2177">
    <property type="taxonomic scope" value="Eukaryota"/>
</dbReference>
<dbReference type="PROSITE" id="PS50119">
    <property type="entry name" value="ZF_BBOX"/>
    <property type="match status" value="1"/>
</dbReference>
<reference evidence="9" key="1">
    <citation type="submission" date="2011-05" db="EMBL/GenBank/DDBJ databases">
        <authorList>
            <person name="Richards S.R."/>
            <person name="Qu J."/>
            <person name="Jiang H."/>
            <person name="Jhangiani S.N."/>
            <person name="Agravi P."/>
            <person name="Goodspeed R."/>
            <person name="Gross S."/>
            <person name="Mandapat C."/>
            <person name="Jackson L."/>
            <person name="Mathew T."/>
            <person name="Pu L."/>
            <person name="Thornton R."/>
            <person name="Saada N."/>
            <person name="Wilczek-Boney K.B."/>
            <person name="Lee S."/>
            <person name="Kovar C."/>
            <person name="Wu Y."/>
            <person name="Scherer S.E."/>
            <person name="Worley K.C."/>
            <person name="Muzny D.M."/>
            <person name="Gibbs R."/>
        </authorList>
    </citation>
    <scope>NUCLEOTIDE SEQUENCE</scope>
    <source>
        <strain evidence="9">Brora</strain>
    </source>
</reference>
<dbReference type="EnsemblMetazoa" id="SMAR014731-RA">
    <property type="protein sequence ID" value="SMAR014731-PA"/>
    <property type="gene ID" value="SMAR014731"/>
</dbReference>
<dbReference type="GO" id="GO:0008270">
    <property type="term" value="F:zinc ion binding"/>
    <property type="evidence" value="ECO:0007669"/>
    <property type="project" value="UniProtKB-KW"/>
</dbReference>
<organism evidence="8 9">
    <name type="scientific">Strigamia maritima</name>
    <name type="common">European centipede</name>
    <name type="synonym">Geophilus maritimus</name>
    <dbReference type="NCBI Taxonomy" id="126957"/>
    <lineage>
        <taxon>Eukaryota</taxon>
        <taxon>Metazoa</taxon>
        <taxon>Ecdysozoa</taxon>
        <taxon>Arthropoda</taxon>
        <taxon>Myriapoda</taxon>
        <taxon>Chilopoda</taxon>
        <taxon>Pleurostigmophora</taxon>
        <taxon>Geophilomorpha</taxon>
        <taxon>Linotaeniidae</taxon>
        <taxon>Strigamia</taxon>
    </lineage>
</organism>
<evidence type="ECO:0000259" key="7">
    <source>
        <dbReference type="PROSITE" id="PS50119"/>
    </source>
</evidence>
<evidence type="ECO:0000313" key="9">
    <source>
        <dbReference type="Proteomes" id="UP000014500"/>
    </source>
</evidence>
<evidence type="ECO:0000256" key="5">
    <source>
        <dbReference type="PROSITE-ProRule" id="PRU00024"/>
    </source>
</evidence>
<dbReference type="HOGENOM" id="CLU_034912_0_0_1"/>
<dbReference type="GO" id="GO:0044325">
    <property type="term" value="F:transmembrane transporter binding"/>
    <property type="evidence" value="ECO:0007669"/>
    <property type="project" value="TreeGrafter"/>
</dbReference>
<dbReference type="InterPro" id="IPR001841">
    <property type="entry name" value="Znf_RING"/>
</dbReference>
<keyword evidence="9" id="KW-1185">Reference proteome</keyword>
<accession>T1JLK1</accession>
<dbReference type="PROSITE" id="PS50089">
    <property type="entry name" value="ZF_RING_2"/>
    <property type="match status" value="1"/>
</dbReference>
<evidence type="ECO:0000256" key="3">
    <source>
        <dbReference type="ARBA" id="ARBA00022771"/>
    </source>
</evidence>
<dbReference type="PANTHER" id="PTHR22635:SF0">
    <property type="entry name" value="RING FINGER PROTEIN 207"/>
    <property type="match status" value="1"/>
</dbReference>
<dbReference type="InterPro" id="IPR039320">
    <property type="entry name" value="RNF207"/>
</dbReference>
<dbReference type="CDD" id="cd19814">
    <property type="entry name" value="Bbox1_RNF207-like"/>
    <property type="match status" value="1"/>
</dbReference>
<evidence type="ECO:0000256" key="4">
    <source>
        <dbReference type="ARBA" id="ARBA00022833"/>
    </source>
</evidence>
<dbReference type="Pfam" id="PF03915">
    <property type="entry name" value="AIP3"/>
    <property type="match status" value="1"/>
</dbReference>
<evidence type="ECO:0000256" key="1">
    <source>
        <dbReference type="ARBA" id="ARBA00021526"/>
    </source>
</evidence>
<keyword evidence="3 5" id="KW-0863">Zinc-finger</keyword>
<dbReference type="InterPro" id="IPR000315">
    <property type="entry name" value="Znf_B-box"/>
</dbReference>
<dbReference type="Proteomes" id="UP000014500">
    <property type="component" value="Unassembled WGS sequence"/>
</dbReference>
<dbReference type="Gene3D" id="3.30.160.60">
    <property type="entry name" value="Classic Zinc Finger"/>
    <property type="match status" value="1"/>
</dbReference>
<dbReference type="PhylomeDB" id="T1JLK1"/>
<dbReference type="EMBL" id="JH431581">
    <property type="status" value="NOT_ANNOTATED_CDS"/>
    <property type="molecule type" value="Genomic_DNA"/>
</dbReference>
<feature type="domain" description="B box-type" evidence="7">
    <location>
        <begin position="115"/>
        <end position="162"/>
    </location>
</feature>
<dbReference type="InterPro" id="IPR013083">
    <property type="entry name" value="Znf_RING/FYVE/PHD"/>
</dbReference>
<dbReference type="InterPro" id="IPR022782">
    <property type="entry name" value="AIP3-like_C"/>
</dbReference>
<evidence type="ECO:0000256" key="2">
    <source>
        <dbReference type="ARBA" id="ARBA00022723"/>
    </source>
</evidence>
<dbReference type="OMA" id="YEDSYRH"/>
<dbReference type="Pfam" id="PF13445">
    <property type="entry name" value="zf-RING_UBOX"/>
    <property type="match status" value="1"/>
</dbReference>
<dbReference type="SMART" id="SM00184">
    <property type="entry name" value="RING"/>
    <property type="match status" value="1"/>
</dbReference>
<name>T1JLK1_STRMM</name>
<dbReference type="AlphaFoldDB" id="T1JLK1"/>
<proteinExistence type="predicted"/>
<reference evidence="8" key="2">
    <citation type="submission" date="2015-02" db="UniProtKB">
        <authorList>
            <consortium name="EnsemblMetazoa"/>
        </authorList>
    </citation>
    <scope>IDENTIFICATION</scope>
</reference>
<feature type="domain" description="RING-type" evidence="6">
    <location>
        <begin position="44"/>
        <end position="82"/>
    </location>
</feature>
<dbReference type="Gene3D" id="3.30.40.10">
    <property type="entry name" value="Zinc/RING finger domain, C3HC4 (zinc finger)"/>
    <property type="match status" value="1"/>
</dbReference>
<evidence type="ECO:0000259" key="6">
    <source>
        <dbReference type="PROSITE" id="PS50089"/>
    </source>
</evidence>
<dbReference type="InterPro" id="IPR027370">
    <property type="entry name" value="Znf-RING_euk"/>
</dbReference>
<protein>
    <recommendedName>
        <fullName evidence="1">RING finger protein 207</fullName>
    </recommendedName>
</protein>
<dbReference type="GO" id="GO:0048471">
    <property type="term" value="C:perinuclear region of cytoplasm"/>
    <property type="evidence" value="ECO:0007669"/>
    <property type="project" value="TreeGrafter"/>
</dbReference>
<dbReference type="PANTHER" id="PTHR22635">
    <property type="entry name" value="RING FINGER PROTEIN 207"/>
    <property type="match status" value="1"/>
</dbReference>
<dbReference type="STRING" id="126957.T1JLK1"/>
<keyword evidence="2" id="KW-0479">Metal-binding</keyword>
<keyword evidence="4" id="KW-0862">Zinc</keyword>
<dbReference type="PROSITE" id="PS00518">
    <property type="entry name" value="ZF_RING_1"/>
    <property type="match status" value="1"/>
</dbReference>
<dbReference type="InterPro" id="IPR017907">
    <property type="entry name" value="Znf_RING_CS"/>
</dbReference>
<dbReference type="Gene3D" id="1.20.58.1540">
    <property type="entry name" value="Actin interacting protein 3, C-terminal domain"/>
    <property type="match status" value="1"/>
</dbReference>
<dbReference type="SUPFAM" id="SSF57850">
    <property type="entry name" value="RING/U-box"/>
    <property type="match status" value="1"/>
</dbReference>
<sequence length="663" mass="75567">MLMLCLAAYYCLSLETTITEIMSGGILPQSDNQENNFTRSPLLCYLCNELLKDPCLLQCYHTFCSECLNGKSNESKLMCPFCGKNTILKDSSSLPPTDPLLSFLIESSVEEWPPCSNCDTLHSPHDSVSMFYCNTCEQAVCGNCREDTHKARMFNKHDIIHMSKRTKDVYKTCDQHGKPYIMFSTLNKSMLCINCFRDMGVDGRAHCIDLESAYNEECKKLDSAVVSIRDLQSSVRDGITLFCSLLDELSHNAESEKESIHKLCQNLQDIIISTRHCLLDNIQRQYDVKQQLFCKQLDNLKALLPTIQVHLIICTTFSSSANKYEFLHYGYTLMDRLNSIAHMSSPLRPTRSSGIKTNFKNELSKNLNPLISEKLVHDMGKEAKNCFTVFSQDAAPSSSCYLGKITIQPTTNTYINKKHGIINKKLKPVDVSGWFTEHCKNFDADRRELEIRFTKIKDQVQELQRDVTLRKCITRKEKVIDIEIECTALKTDITKQSEALENLKFVLEKSWEEQLQRIAVEQDIYNTQNNDLEILLSDTKCLATVTRRLEPFIKSITAIVEKISPRLRRSLHKDEKNECIQALFDQINTLQPDSQQRVEAILSQEEQKLNKFCGPSPFEESLIQTKGMLKTPMKDGIPIRKDTDGTPLKNGTVSSVGNYYGKG</sequence>